<evidence type="ECO:0000313" key="2">
    <source>
        <dbReference type="EMBL" id="GFA51013.1"/>
    </source>
</evidence>
<feature type="region of interest" description="Disordered" evidence="1">
    <location>
        <begin position="65"/>
        <end position="89"/>
    </location>
</feature>
<name>A0A699JQ51_TANCI</name>
<gene>
    <name evidence="2" type="ORF">Tci_622985</name>
</gene>
<evidence type="ECO:0000256" key="1">
    <source>
        <dbReference type="SAM" id="MobiDB-lite"/>
    </source>
</evidence>
<sequence>MMPEDSYAYVVAAFQASPSPDYVSGPEHPPSPVYVPEFVPQPVYLEFMPAEDEILLAEKEPPYAAASPTIESPDEGDDKDESYKNDDNYIEGDEEEDEYLAHADPTTVTLPVIDHAPSAEETEPFETDESATTPPPHPSYRVTARMSIRPQTPISLPTDTKIARLMAIPTTPPLPLSPLSSPLPQIPSPPLPLLSPQPTDPTYDEVPLGYRKARLRLSAEGGEILEADMPLRKRLCTAHTGAYKLGESSAAAAAQLGTTFTGAIQEIASTIVEGVNQRVTELSTTFDLETSIIYAMIEEKQNDQ</sequence>
<dbReference type="AlphaFoldDB" id="A0A699JQ51"/>
<organism evidence="2">
    <name type="scientific">Tanacetum cinerariifolium</name>
    <name type="common">Dalmatian daisy</name>
    <name type="synonym">Chrysanthemum cinerariifolium</name>
    <dbReference type="NCBI Taxonomy" id="118510"/>
    <lineage>
        <taxon>Eukaryota</taxon>
        <taxon>Viridiplantae</taxon>
        <taxon>Streptophyta</taxon>
        <taxon>Embryophyta</taxon>
        <taxon>Tracheophyta</taxon>
        <taxon>Spermatophyta</taxon>
        <taxon>Magnoliopsida</taxon>
        <taxon>eudicotyledons</taxon>
        <taxon>Gunneridae</taxon>
        <taxon>Pentapetalae</taxon>
        <taxon>asterids</taxon>
        <taxon>campanulids</taxon>
        <taxon>Asterales</taxon>
        <taxon>Asteraceae</taxon>
        <taxon>Asteroideae</taxon>
        <taxon>Anthemideae</taxon>
        <taxon>Anthemidinae</taxon>
        <taxon>Tanacetum</taxon>
    </lineage>
</organism>
<feature type="non-terminal residue" evidence="2">
    <location>
        <position position="304"/>
    </location>
</feature>
<feature type="compositionally biased region" description="Acidic residues" evidence="1">
    <location>
        <begin position="120"/>
        <end position="129"/>
    </location>
</feature>
<accession>A0A699JQ51</accession>
<evidence type="ECO:0008006" key="3">
    <source>
        <dbReference type="Google" id="ProtNLM"/>
    </source>
</evidence>
<dbReference type="EMBL" id="BKCJ010436631">
    <property type="protein sequence ID" value="GFA51013.1"/>
    <property type="molecule type" value="Genomic_DNA"/>
</dbReference>
<feature type="region of interest" description="Disordered" evidence="1">
    <location>
        <begin position="120"/>
        <end position="141"/>
    </location>
</feature>
<protein>
    <recommendedName>
        <fullName evidence="3">Reverse transcriptase domain-containing protein</fullName>
    </recommendedName>
</protein>
<comment type="caution">
    <text evidence="2">The sequence shown here is derived from an EMBL/GenBank/DDBJ whole genome shotgun (WGS) entry which is preliminary data.</text>
</comment>
<proteinExistence type="predicted"/>
<reference evidence="2" key="1">
    <citation type="journal article" date="2019" name="Sci. Rep.">
        <title>Draft genome of Tanacetum cinerariifolium, the natural source of mosquito coil.</title>
        <authorList>
            <person name="Yamashiro T."/>
            <person name="Shiraishi A."/>
            <person name="Satake H."/>
            <person name="Nakayama K."/>
        </authorList>
    </citation>
    <scope>NUCLEOTIDE SEQUENCE</scope>
</reference>